<dbReference type="Gene3D" id="3.40.250.10">
    <property type="entry name" value="Rhodanese-like domain"/>
    <property type="match status" value="1"/>
</dbReference>
<dbReference type="CDD" id="cd00158">
    <property type="entry name" value="RHOD"/>
    <property type="match status" value="1"/>
</dbReference>
<dbReference type="PROSITE" id="PS50206">
    <property type="entry name" value="RHODANESE_3"/>
    <property type="match status" value="1"/>
</dbReference>
<protein>
    <submittedName>
        <fullName evidence="2">Rhodanese-like domain-containing protein</fullName>
    </submittedName>
</protein>
<dbReference type="Proteomes" id="UP001300692">
    <property type="component" value="Unassembled WGS sequence"/>
</dbReference>
<gene>
    <name evidence="2" type="ORF">N7U62_22340</name>
</gene>
<name>A0ABT3D0I8_9BACT</name>
<feature type="domain" description="Rhodanese" evidence="1">
    <location>
        <begin position="59"/>
        <end position="147"/>
    </location>
</feature>
<reference evidence="2 3" key="1">
    <citation type="submission" date="2022-10" db="EMBL/GenBank/DDBJ databases">
        <title>Comparative genomics and taxonomic characterization of three novel marine species of genus Reichenbachiella exhibiting antioxidant and polysaccharide degradation activities.</title>
        <authorList>
            <person name="Muhammad N."/>
            <person name="Lee Y.-J."/>
            <person name="Ko J."/>
            <person name="Kim S.-G."/>
        </authorList>
    </citation>
    <scope>NUCLEOTIDE SEQUENCE [LARGE SCALE GENOMIC DNA]</scope>
    <source>
        <strain evidence="2 3">ABR2-5</strain>
    </source>
</reference>
<dbReference type="Pfam" id="PF00581">
    <property type="entry name" value="Rhodanese"/>
    <property type="match status" value="1"/>
</dbReference>
<comment type="caution">
    <text evidence="2">The sequence shown here is derived from an EMBL/GenBank/DDBJ whole genome shotgun (WGS) entry which is preliminary data.</text>
</comment>
<sequence>MNVRQILSVLFLMIGTIAAILPNEPTKYRKFSMEELDQEMKKDMYYFSTDEVAHLIISGDPSFQLIDLRQKADSMINGAINIPADSVLNEKYEGLLYQSARQTILYGDDEARTISAWKDLKFRTYPNVYMLRGGIQAWKSDILNPEHPGISAAQDELDIYERRTAARQYFTGAKAIKKADIQIVLPAGGRKKKKVQGGCS</sequence>
<accession>A0ABT3D0I8</accession>
<evidence type="ECO:0000259" key="1">
    <source>
        <dbReference type="PROSITE" id="PS50206"/>
    </source>
</evidence>
<dbReference type="InterPro" id="IPR001763">
    <property type="entry name" value="Rhodanese-like_dom"/>
</dbReference>
<organism evidence="2 3">
    <name type="scientific">Reichenbachiella ulvae</name>
    <dbReference type="NCBI Taxonomy" id="2980104"/>
    <lineage>
        <taxon>Bacteria</taxon>
        <taxon>Pseudomonadati</taxon>
        <taxon>Bacteroidota</taxon>
        <taxon>Cytophagia</taxon>
        <taxon>Cytophagales</taxon>
        <taxon>Reichenbachiellaceae</taxon>
        <taxon>Reichenbachiella</taxon>
    </lineage>
</organism>
<dbReference type="SUPFAM" id="SSF52821">
    <property type="entry name" value="Rhodanese/Cell cycle control phosphatase"/>
    <property type="match status" value="1"/>
</dbReference>
<dbReference type="InterPro" id="IPR036873">
    <property type="entry name" value="Rhodanese-like_dom_sf"/>
</dbReference>
<dbReference type="SMART" id="SM00450">
    <property type="entry name" value="RHOD"/>
    <property type="match status" value="1"/>
</dbReference>
<dbReference type="RefSeq" id="WP_264140340.1">
    <property type="nucleotide sequence ID" value="NZ_JAOYOD010000001.1"/>
</dbReference>
<evidence type="ECO:0000313" key="3">
    <source>
        <dbReference type="Proteomes" id="UP001300692"/>
    </source>
</evidence>
<keyword evidence="3" id="KW-1185">Reference proteome</keyword>
<evidence type="ECO:0000313" key="2">
    <source>
        <dbReference type="EMBL" id="MCV9389422.1"/>
    </source>
</evidence>
<proteinExistence type="predicted"/>
<dbReference type="EMBL" id="JAOYOD010000001">
    <property type="protein sequence ID" value="MCV9389422.1"/>
    <property type="molecule type" value="Genomic_DNA"/>
</dbReference>